<name>A0A1H0M725_9MICO</name>
<evidence type="ECO:0000313" key="1">
    <source>
        <dbReference type="EMBL" id="SDO76157.1"/>
    </source>
</evidence>
<evidence type="ECO:0000313" key="2">
    <source>
        <dbReference type="Proteomes" id="UP000199077"/>
    </source>
</evidence>
<proteinExistence type="predicted"/>
<sequence length="202" mass="23234">MFIQIIQGRCRDADRMHQLTDEWREQLGPTAEGWLGGTYGMTDDGEFVGVVRFESREAAARNSTRPEQGEWFAKMQECFDGDVMFHDCDNAQMFLDGGSDDAGFVQVMQGRLSDPERFRRFMDQPMDMLHEARPEIIGGTIAIDDDGFFTETVAFRSEEAARKGEQMDMPEPQRSEFEAEMAQVSDMRYLDLHRPWFASRMG</sequence>
<dbReference type="RefSeq" id="WP_091781063.1">
    <property type="nucleotide sequence ID" value="NZ_LT629711.1"/>
</dbReference>
<dbReference type="Proteomes" id="UP000199077">
    <property type="component" value="Chromosome I"/>
</dbReference>
<dbReference type="EMBL" id="LT629711">
    <property type="protein sequence ID" value="SDO76157.1"/>
    <property type="molecule type" value="Genomic_DNA"/>
</dbReference>
<protein>
    <recommendedName>
        <fullName evidence="3">ABM domain-containing protein</fullName>
    </recommendedName>
</protein>
<dbReference type="OrthoDB" id="3464514at2"/>
<accession>A0A1H0M725</accession>
<keyword evidence="2" id="KW-1185">Reference proteome</keyword>
<organism evidence="1 2">
    <name type="scientific">Pedococcus dokdonensis</name>
    <dbReference type="NCBI Taxonomy" id="443156"/>
    <lineage>
        <taxon>Bacteria</taxon>
        <taxon>Bacillati</taxon>
        <taxon>Actinomycetota</taxon>
        <taxon>Actinomycetes</taxon>
        <taxon>Micrococcales</taxon>
        <taxon>Intrasporangiaceae</taxon>
        <taxon>Pedococcus</taxon>
    </lineage>
</organism>
<evidence type="ECO:0008006" key="3">
    <source>
        <dbReference type="Google" id="ProtNLM"/>
    </source>
</evidence>
<dbReference type="AlphaFoldDB" id="A0A1H0M725"/>
<gene>
    <name evidence="1" type="ORF">SAMN04489867_0516</name>
</gene>
<reference evidence="2" key="1">
    <citation type="submission" date="2016-10" db="EMBL/GenBank/DDBJ databases">
        <authorList>
            <person name="Varghese N."/>
            <person name="Submissions S."/>
        </authorList>
    </citation>
    <scope>NUCLEOTIDE SEQUENCE [LARGE SCALE GENOMIC DNA]</scope>
    <source>
        <strain evidence="2">DSM 22329</strain>
    </source>
</reference>